<dbReference type="GeneID" id="25565864"/>
<evidence type="ECO:0000313" key="3">
    <source>
        <dbReference type="Proteomes" id="UP000054408"/>
    </source>
</evidence>
<keyword evidence="3" id="KW-1185">Reference proteome</keyword>
<feature type="region of interest" description="Disordered" evidence="1">
    <location>
        <begin position="1"/>
        <end position="23"/>
    </location>
</feature>
<evidence type="ECO:0000256" key="1">
    <source>
        <dbReference type="SAM" id="MobiDB-lite"/>
    </source>
</evidence>
<protein>
    <submittedName>
        <fullName evidence="2">Uncharacterized protein</fullName>
    </submittedName>
</protein>
<accession>A0A0L0DDT6</accession>
<sequence length="242" mass="25916">MGQDTSKERPPGPHTADKAAPEVVYKPRKIVTVHAAAVDGPREGTLESRRAKRAQASKAIRTMLETTPIPPALLKSAMKSLLQDVFVSPNKAAGETPTIDPQAIIRAGAFLQDYQRRMFHSVVLEQSKVCTAMRGLEQLFAQRTAAVIAAQEAVASAAVSLNSLNSLATSLADLRTRLGDALLQTHAMTAALYDLEALEPSGVIDDSDSALHPFVWPTYDGLPQAALPRRADSDAAAYLYSA</sequence>
<dbReference type="RefSeq" id="XP_013756848.1">
    <property type="nucleotide sequence ID" value="XM_013901394.1"/>
</dbReference>
<feature type="compositionally biased region" description="Basic and acidic residues" evidence="1">
    <location>
        <begin position="1"/>
        <end position="20"/>
    </location>
</feature>
<dbReference type="AlphaFoldDB" id="A0A0L0DDT6"/>
<dbReference type="Proteomes" id="UP000054408">
    <property type="component" value="Unassembled WGS sequence"/>
</dbReference>
<gene>
    <name evidence="2" type="ORF">AMSG_06782</name>
</gene>
<reference evidence="2 3" key="1">
    <citation type="submission" date="2010-05" db="EMBL/GenBank/DDBJ databases">
        <title>The Genome Sequence of Thecamonas trahens ATCC 50062.</title>
        <authorList>
            <consortium name="The Broad Institute Genome Sequencing Platform"/>
            <person name="Russ C."/>
            <person name="Cuomo C."/>
            <person name="Shea T."/>
            <person name="Young S.K."/>
            <person name="Zeng Q."/>
            <person name="Koehrsen M."/>
            <person name="Haas B."/>
            <person name="Borodovsky M."/>
            <person name="Guigo R."/>
            <person name="Alvarado L."/>
            <person name="Berlin A."/>
            <person name="Bochicchio J."/>
            <person name="Borenstein D."/>
            <person name="Chapman S."/>
            <person name="Chen Z."/>
            <person name="Freedman E."/>
            <person name="Gellesch M."/>
            <person name="Goldberg J."/>
            <person name="Griggs A."/>
            <person name="Gujja S."/>
            <person name="Heilman E."/>
            <person name="Heiman D."/>
            <person name="Hepburn T."/>
            <person name="Howarth C."/>
            <person name="Jen D."/>
            <person name="Larson L."/>
            <person name="Mehta T."/>
            <person name="Park D."/>
            <person name="Pearson M."/>
            <person name="Roberts A."/>
            <person name="Saif S."/>
            <person name="Shenoy N."/>
            <person name="Sisk P."/>
            <person name="Stolte C."/>
            <person name="Sykes S."/>
            <person name="Thomson T."/>
            <person name="Walk T."/>
            <person name="White J."/>
            <person name="Yandava C."/>
            <person name="Burger G."/>
            <person name="Gray M.W."/>
            <person name="Holland P.W.H."/>
            <person name="King N."/>
            <person name="Lang F.B.F."/>
            <person name="Roger A.J."/>
            <person name="Ruiz-Trillo I."/>
            <person name="Lander E."/>
            <person name="Nusbaum C."/>
        </authorList>
    </citation>
    <scope>NUCLEOTIDE SEQUENCE [LARGE SCALE GENOMIC DNA]</scope>
    <source>
        <strain evidence="2 3">ATCC 50062</strain>
    </source>
</reference>
<dbReference type="EMBL" id="GL349461">
    <property type="protein sequence ID" value="KNC50301.1"/>
    <property type="molecule type" value="Genomic_DNA"/>
</dbReference>
<evidence type="ECO:0000313" key="2">
    <source>
        <dbReference type="EMBL" id="KNC50301.1"/>
    </source>
</evidence>
<name>A0A0L0DDT6_THETB</name>
<organism evidence="2 3">
    <name type="scientific">Thecamonas trahens ATCC 50062</name>
    <dbReference type="NCBI Taxonomy" id="461836"/>
    <lineage>
        <taxon>Eukaryota</taxon>
        <taxon>Apusozoa</taxon>
        <taxon>Apusomonadida</taxon>
        <taxon>Apusomonadidae</taxon>
        <taxon>Thecamonas</taxon>
    </lineage>
</organism>
<proteinExistence type="predicted"/>